<feature type="region of interest" description="Disordered" evidence="1">
    <location>
        <begin position="187"/>
        <end position="216"/>
    </location>
</feature>
<accession>A0A2P5G0T7</accession>
<feature type="region of interest" description="Disordered" evidence="1">
    <location>
        <begin position="60"/>
        <end position="104"/>
    </location>
</feature>
<dbReference type="Gene3D" id="2.40.70.10">
    <property type="entry name" value="Acid Proteases"/>
    <property type="match status" value="1"/>
</dbReference>
<organism evidence="2 3">
    <name type="scientific">Trema orientale</name>
    <name type="common">Charcoal tree</name>
    <name type="synonym">Celtis orientalis</name>
    <dbReference type="NCBI Taxonomy" id="63057"/>
    <lineage>
        <taxon>Eukaryota</taxon>
        <taxon>Viridiplantae</taxon>
        <taxon>Streptophyta</taxon>
        <taxon>Embryophyta</taxon>
        <taxon>Tracheophyta</taxon>
        <taxon>Spermatophyta</taxon>
        <taxon>Magnoliopsida</taxon>
        <taxon>eudicotyledons</taxon>
        <taxon>Gunneridae</taxon>
        <taxon>Pentapetalae</taxon>
        <taxon>rosids</taxon>
        <taxon>fabids</taxon>
        <taxon>Rosales</taxon>
        <taxon>Cannabaceae</taxon>
        <taxon>Trema</taxon>
    </lineage>
</organism>
<keyword evidence="3" id="KW-1185">Reference proteome</keyword>
<dbReference type="EMBL" id="JXTC01000002">
    <property type="protein sequence ID" value="POO03629.1"/>
    <property type="molecule type" value="Genomic_DNA"/>
</dbReference>
<dbReference type="InterPro" id="IPR021109">
    <property type="entry name" value="Peptidase_aspartic_dom_sf"/>
</dbReference>
<dbReference type="PANTHER" id="PTHR33240:SF8">
    <property type="entry name" value="OS03G0439900 PROTEIN"/>
    <property type="match status" value="1"/>
</dbReference>
<sequence>MSQIHNADSIQAANSFVRGLQPGSMLSDHLLLNLPYDMADVQAKSEGVFRVLDSHQKVPKTSAAISTAPTQPPAAQGTKRSAPPQVTTPKASPGQADLEAGKRRKTFREPLPKFELNTTIDVIYLQNKDKGIFKDPPKSSVPDHMKNKSRYCQFHSGFGHDTIHCRNLYAQIMKAIQAGKLKQYVKGSAPQSKEDAAGQDEGKQTQTPATGEQALRIVPMIVGRPEPGENREKTEANQRRIEGRAKRLRGLGHSVNYLTTEKDYISSAPIAFTQQDLATVHLPHDDPLVVKLQIDSSVVGRVLIDGGSSVDVLFLSTFENMGLNRITLRPTCQPIFAFNSSQVSPLGIATLKVHAAERCLDVDFVVIDCQSSFNAIMGRGWIHAMHGVASTLHQVLRCQLKDGTYTIDIRGDQASARRCFSTALKGIDGGADAPSRDKKIEEESDEPGTTIEELAAIPLKESEPEKVVLVGALLLELDREELMEVLR</sequence>
<comment type="caution">
    <text evidence="2">The sequence shown here is derived from an EMBL/GenBank/DDBJ whole genome shotgun (WGS) entry which is preliminary data.</text>
</comment>
<dbReference type="OrthoDB" id="1166654at2759"/>
<reference evidence="3" key="1">
    <citation type="submission" date="2016-06" db="EMBL/GenBank/DDBJ databases">
        <title>Parallel loss of symbiosis genes in relatives of nitrogen-fixing non-legume Parasponia.</title>
        <authorList>
            <person name="Van Velzen R."/>
            <person name="Holmer R."/>
            <person name="Bu F."/>
            <person name="Rutten L."/>
            <person name="Van Zeijl A."/>
            <person name="Liu W."/>
            <person name="Santuari L."/>
            <person name="Cao Q."/>
            <person name="Sharma T."/>
            <person name="Shen D."/>
            <person name="Roswanjaya Y."/>
            <person name="Wardhani T."/>
            <person name="Kalhor M.S."/>
            <person name="Jansen J."/>
            <person name="Van den Hoogen J."/>
            <person name="Gungor B."/>
            <person name="Hartog M."/>
            <person name="Hontelez J."/>
            <person name="Verver J."/>
            <person name="Yang W.-C."/>
            <person name="Schijlen E."/>
            <person name="Repin R."/>
            <person name="Schilthuizen M."/>
            <person name="Schranz E."/>
            <person name="Heidstra R."/>
            <person name="Miyata K."/>
            <person name="Fedorova E."/>
            <person name="Kohlen W."/>
            <person name="Bisseling T."/>
            <person name="Smit S."/>
            <person name="Geurts R."/>
        </authorList>
    </citation>
    <scope>NUCLEOTIDE SEQUENCE [LARGE SCALE GENOMIC DNA]</scope>
    <source>
        <strain evidence="3">cv. RG33-2</strain>
    </source>
</reference>
<dbReference type="AlphaFoldDB" id="A0A2P5G0T7"/>
<dbReference type="PANTHER" id="PTHR33240">
    <property type="entry name" value="OS08G0508500 PROTEIN"/>
    <property type="match status" value="1"/>
</dbReference>
<feature type="compositionally biased region" description="Basic and acidic residues" evidence="1">
    <location>
        <begin position="192"/>
        <end position="203"/>
    </location>
</feature>
<protein>
    <recommendedName>
        <fullName evidence="4">Aspartic peptidase domain containing protein</fullName>
    </recommendedName>
</protein>
<gene>
    <name evidence="2" type="ORF">TorRG33x02_008340</name>
</gene>
<dbReference type="CDD" id="cd00303">
    <property type="entry name" value="retropepsin_like"/>
    <property type="match status" value="1"/>
</dbReference>
<dbReference type="InParanoid" id="A0A2P5G0T7"/>
<dbReference type="Proteomes" id="UP000237000">
    <property type="component" value="Unassembled WGS sequence"/>
</dbReference>
<feature type="region of interest" description="Disordered" evidence="1">
    <location>
        <begin position="430"/>
        <end position="451"/>
    </location>
</feature>
<proteinExistence type="predicted"/>
<name>A0A2P5G0T7_TREOI</name>
<evidence type="ECO:0008006" key="4">
    <source>
        <dbReference type="Google" id="ProtNLM"/>
    </source>
</evidence>
<evidence type="ECO:0000313" key="3">
    <source>
        <dbReference type="Proteomes" id="UP000237000"/>
    </source>
</evidence>
<evidence type="ECO:0000256" key="1">
    <source>
        <dbReference type="SAM" id="MobiDB-lite"/>
    </source>
</evidence>
<evidence type="ECO:0000313" key="2">
    <source>
        <dbReference type="EMBL" id="POO03629.1"/>
    </source>
</evidence>